<evidence type="ECO:0000256" key="4">
    <source>
        <dbReference type="RuleBase" id="RU369052"/>
    </source>
</evidence>
<dbReference type="PANTHER" id="PTHR33543:SF18">
    <property type="entry name" value="METALLOTHIONEIN-LIKE PROTEIN 2C"/>
    <property type="match status" value="1"/>
</dbReference>
<gene>
    <name evidence="5" type="ORF">NCGR_LOCUS58976</name>
</gene>
<evidence type="ECO:0000313" key="5">
    <source>
        <dbReference type="EMBL" id="CAD6334878.1"/>
    </source>
</evidence>
<sequence>MNKQWWCRGGPWLARVHSFRPPAAVCRPPLRRPGLFIPLLAHPAILITSNKAAAQASTRPSSSVAQQQHLFPSPVIMSCCNGNCGCGSGCQCGNGCKMSPDVETTATVGIKPMVLAAPTTKASAGGFEAATEGGGCDCNTCKCGTSCGCTCCSCN</sequence>
<keyword evidence="6" id="KW-1185">Reference proteome</keyword>
<dbReference type="Proteomes" id="UP000604825">
    <property type="component" value="Unassembled WGS sequence"/>
</dbReference>
<name>A0A811S1M2_9POAL</name>
<comment type="function">
    <text evidence="4">Metallothioneins have a high content of cysteine residues that bind various heavy metals.</text>
</comment>
<evidence type="ECO:0000256" key="3">
    <source>
        <dbReference type="ARBA" id="ARBA00022851"/>
    </source>
</evidence>
<dbReference type="Pfam" id="PF01439">
    <property type="entry name" value="Metallothio_2"/>
    <property type="match status" value="1"/>
</dbReference>
<comment type="similarity">
    <text evidence="1 4">Belongs to the metallothionein superfamily. Type 15 family.</text>
</comment>
<reference evidence="5" key="1">
    <citation type="submission" date="2020-10" db="EMBL/GenBank/DDBJ databases">
        <authorList>
            <person name="Han B."/>
            <person name="Lu T."/>
            <person name="Zhao Q."/>
            <person name="Huang X."/>
            <person name="Zhao Y."/>
        </authorList>
    </citation>
    <scope>NUCLEOTIDE SEQUENCE</scope>
</reference>
<evidence type="ECO:0000256" key="2">
    <source>
        <dbReference type="ARBA" id="ARBA00022723"/>
    </source>
</evidence>
<dbReference type="EMBL" id="CAJGYO010000017">
    <property type="protein sequence ID" value="CAD6334878.1"/>
    <property type="molecule type" value="Genomic_DNA"/>
</dbReference>
<evidence type="ECO:0000313" key="6">
    <source>
        <dbReference type="Proteomes" id="UP000604825"/>
    </source>
</evidence>
<accession>A0A811S1M2</accession>
<dbReference type="PANTHER" id="PTHR33543">
    <property type="entry name" value="METALLOTHIONEIN-LIKE PROTEIN 2A"/>
    <property type="match status" value="1"/>
</dbReference>
<comment type="caution">
    <text evidence="5">The sequence shown here is derived from an EMBL/GenBank/DDBJ whole genome shotgun (WGS) entry which is preliminary data.</text>
</comment>
<evidence type="ECO:0000256" key="1">
    <source>
        <dbReference type="ARBA" id="ARBA00005802"/>
    </source>
</evidence>
<keyword evidence="3 4" id="KW-0480">Metal-thiolate cluster</keyword>
<keyword evidence="2 4" id="KW-0479">Metal-binding</keyword>
<dbReference type="GO" id="GO:0046872">
    <property type="term" value="F:metal ion binding"/>
    <property type="evidence" value="ECO:0007669"/>
    <property type="project" value="UniProtKB-UniRule"/>
</dbReference>
<organism evidence="5 6">
    <name type="scientific">Miscanthus lutarioriparius</name>
    <dbReference type="NCBI Taxonomy" id="422564"/>
    <lineage>
        <taxon>Eukaryota</taxon>
        <taxon>Viridiplantae</taxon>
        <taxon>Streptophyta</taxon>
        <taxon>Embryophyta</taxon>
        <taxon>Tracheophyta</taxon>
        <taxon>Spermatophyta</taxon>
        <taxon>Magnoliopsida</taxon>
        <taxon>Liliopsida</taxon>
        <taxon>Poales</taxon>
        <taxon>Poaceae</taxon>
        <taxon>PACMAD clade</taxon>
        <taxon>Panicoideae</taxon>
        <taxon>Andropogonodae</taxon>
        <taxon>Andropogoneae</taxon>
        <taxon>Saccharinae</taxon>
        <taxon>Miscanthus</taxon>
    </lineage>
</organism>
<dbReference type="AlphaFoldDB" id="A0A811S1M2"/>
<dbReference type="InterPro" id="IPR000347">
    <property type="entry name" value="Metalthion_15p"/>
</dbReference>
<protein>
    <recommendedName>
        <fullName evidence="4">Metallothionein-like protein</fullName>
    </recommendedName>
</protein>
<proteinExistence type="inferred from homology"/>